<evidence type="ECO:0000313" key="4">
    <source>
        <dbReference type="EMBL" id="MCX7537376.1"/>
    </source>
</evidence>
<reference evidence="3" key="1">
    <citation type="submission" date="2021-01" db="EMBL/GenBank/DDBJ databases">
        <title>Characterization of Corynebacterium spp. from penguins.</title>
        <authorList>
            <person name="Svec P."/>
        </authorList>
    </citation>
    <scope>NUCLEOTIDE SEQUENCE</scope>
    <source>
        <strain evidence="3">CCM 8835</strain>
    </source>
</reference>
<protein>
    <recommendedName>
        <fullName evidence="7">Secreted protein</fullName>
    </recommendedName>
</protein>
<proteinExistence type="predicted"/>
<feature type="compositionally biased region" description="Low complexity" evidence="1">
    <location>
        <begin position="37"/>
        <end position="68"/>
    </location>
</feature>
<dbReference type="Proteomes" id="UP000650005">
    <property type="component" value="Unassembled WGS sequence"/>
</dbReference>
<keyword evidence="5" id="KW-1185">Reference proteome</keyword>
<evidence type="ECO:0000313" key="5">
    <source>
        <dbReference type="Proteomes" id="UP000650005"/>
    </source>
</evidence>
<feature type="compositionally biased region" description="Polar residues" evidence="1">
    <location>
        <begin position="69"/>
        <end position="78"/>
    </location>
</feature>
<evidence type="ECO:0000256" key="2">
    <source>
        <dbReference type="SAM" id="SignalP"/>
    </source>
</evidence>
<gene>
    <name evidence="3" type="ORF">JIM95_03105</name>
    <name evidence="4" type="ORF">OS123_02285</name>
</gene>
<feature type="compositionally biased region" description="Low complexity" evidence="1">
    <location>
        <begin position="86"/>
        <end position="102"/>
    </location>
</feature>
<evidence type="ECO:0000256" key="1">
    <source>
        <dbReference type="SAM" id="MobiDB-lite"/>
    </source>
</evidence>
<accession>A0A9Q4CAY4</accession>
<name>A0A9Q4CAY4_9CORY</name>
<feature type="signal peptide" evidence="2">
    <location>
        <begin position="1"/>
        <end position="28"/>
    </location>
</feature>
<evidence type="ECO:0000313" key="3">
    <source>
        <dbReference type="EMBL" id="MBK1843572.1"/>
    </source>
</evidence>
<sequence length="228" mass="23205">MPSLSLAKKTIAAAALIAPLSMSVVSCSSNGDDAADATSTTSTSASTSTLTSTETSTSTTSSTTTTASGETLMSETTSAPAPAPVPDQEAAAAVAAAAANLPSPKPASPVQGGRPATPEEARAIEDLARRVAWAPTLRGYLGGILDNTCNSVLQANGGREAYDLNQIPDVPMDMIPELQGRRAEVQSVTDIMVEGNTASATVTANAGNEVETGTMRFLKEDGVWKLCD</sequence>
<evidence type="ECO:0000313" key="6">
    <source>
        <dbReference type="Proteomes" id="UP001070238"/>
    </source>
</evidence>
<dbReference type="EMBL" id="JAPMKX010000001">
    <property type="protein sequence ID" value="MCX7537376.1"/>
    <property type="molecule type" value="Genomic_DNA"/>
</dbReference>
<dbReference type="RefSeq" id="WP_200256936.1">
    <property type="nucleotide sequence ID" value="NZ_JAENIP020000001.1"/>
</dbReference>
<comment type="caution">
    <text evidence="4">The sequence shown here is derived from an EMBL/GenBank/DDBJ whole genome shotgun (WGS) entry which is preliminary data.</text>
</comment>
<organism evidence="4 6">
    <name type="scientific">Corynebacterium antarcticum</name>
    <dbReference type="NCBI Taxonomy" id="2800405"/>
    <lineage>
        <taxon>Bacteria</taxon>
        <taxon>Bacillati</taxon>
        <taxon>Actinomycetota</taxon>
        <taxon>Actinomycetes</taxon>
        <taxon>Mycobacteriales</taxon>
        <taxon>Corynebacteriaceae</taxon>
        <taxon>Corynebacterium</taxon>
    </lineage>
</organism>
<dbReference type="AlphaFoldDB" id="A0A9Q4CAY4"/>
<evidence type="ECO:0008006" key="7">
    <source>
        <dbReference type="Google" id="ProtNLM"/>
    </source>
</evidence>
<feature type="chain" id="PRO_5040509280" description="Secreted protein" evidence="2">
    <location>
        <begin position="29"/>
        <end position="228"/>
    </location>
</feature>
<keyword evidence="2" id="KW-0732">Signal</keyword>
<feature type="region of interest" description="Disordered" evidence="1">
    <location>
        <begin position="26"/>
        <end position="118"/>
    </location>
</feature>
<reference evidence="4" key="2">
    <citation type="submission" date="2022-11" db="EMBL/GenBank/DDBJ databases">
        <title>Corynebacterium sp. isolated from Penguins.</title>
        <authorList>
            <person name="Sedlar K."/>
            <person name="Svec P."/>
        </authorList>
    </citation>
    <scope>NUCLEOTIDE SEQUENCE</scope>
    <source>
        <strain evidence="4">P5875</strain>
    </source>
</reference>
<dbReference type="EMBL" id="JAENIP010000008">
    <property type="protein sequence ID" value="MBK1843572.1"/>
    <property type="molecule type" value="Genomic_DNA"/>
</dbReference>
<dbReference type="Proteomes" id="UP001070238">
    <property type="component" value="Unassembled WGS sequence"/>
</dbReference>